<dbReference type="InterPro" id="IPR036186">
    <property type="entry name" value="Serpin_sf"/>
</dbReference>
<dbReference type="InterPro" id="IPR023796">
    <property type="entry name" value="Serpin_dom"/>
</dbReference>
<dbReference type="InterPro" id="IPR042185">
    <property type="entry name" value="Serpin_sf_2"/>
</dbReference>
<dbReference type="InterPro" id="IPR000215">
    <property type="entry name" value="Serpin_fam"/>
</dbReference>
<sequence length="255" mass="29264">MYVHLVYLEAIEVTKEVNLWAEKETNGLIKELLPLRSVDRLTRLIFANALYFKGAWSDKFDVSKTKDYDFHLLNGFIEAYDDFKVLRLPYKKGKDKRPFSMYIFLPNAKDGLSTLVKKVASESELLHHRFHLPEEEVGEFRIPRFKISFELETSDMLKELGVTLPFTREGLTKMVDSSLVGDSLSVSKIFHKSFIEVNEEGAEAVAVSAAFICSEGIRFPTQLDFVADHPFLFLIREDWTGTILFVGQVLNPLDE</sequence>
<dbReference type="PROSITE" id="PS00284">
    <property type="entry name" value="SERPIN"/>
    <property type="match status" value="1"/>
</dbReference>
<reference evidence="5" key="3">
    <citation type="submission" date="2015-04" db="UniProtKB">
        <authorList>
            <consortium name="EnsemblPlants"/>
        </authorList>
    </citation>
    <scope>IDENTIFICATION</scope>
    <source>
        <strain evidence="5">cv. Jemalong A17</strain>
    </source>
</reference>
<dbReference type="HOGENOM" id="CLU_023330_4_1_1"/>
<dbReference type="Proteomes" id="UP000002051">
    <property type="component" value="Chromosome 3"/>
</dbReference>
<dbReference type="GO" id="GO:0005615">
    <property type="term" value="C:extracellular space"/>
    <property type="evidence" value="ECO:0000318"/>
    <property type="project" value="GO_Central"/>
</dbReference>
<dbReference type="InterPro" id="IPR023795">
    <property type="entry name" value="Serpin_CS"/>
</dbReference>
<dbReference type="AlphaFoldDB" id="A0A072UUK3"/>
<evidence type="ECO:0000313" key="4">
    <source>
        <dbReference type="EMBL" id="KEH33051.1"/>
    </source>
</evidence>
<proteinExistence type="inferred from homology"/>
<dbReference type="EMBL" id="CM001219">
    <property type="protein sequence ID" value="KEH33051.1"/>
    <property type="molecule type" value="Genomic_DNA"/>
</dbReference>
<evidence type="ECO:0000259" key="3">
    <source>
        <dbReference type="SMART" id="SM00093"/>
    </source>
</evidence>
<reference evidence="4 6" key="1">
    <citation type="journal article" date="2011" name="Nature">
        <title>The Medicago genome provides insight into the evolution of rhizobial symbioses.</title>
        <authorList>
            <person name="Young N.D."/>
            <person name="Debelle F."/>
            <person name="Oldroyd G.E."/>
            <person name="Geurts R."/>
            <person name="Cannon S.B."/>
            <person name="Udvardi M.K."/>
            <person name="Benedito V.A."/>
            <person name="Mayer K.F."/>
            <person name="Gouzy J."/>
            <person name="Schoof H."/>
            <person name="Van de Peer Y."/>
            <person name="Proost S."/>
            <person name="Cook D.R."/>
            <person name="Meyers B.C."/>
            <person name="Spannagl M."/>
            <person name="Cheung F."/>
            <person name="De Mita S."/>
            <person name="Krishnakumar V."/>
            <person name="Gundlach H."/>
            <person name="Zhou S."/>
            <person name="Mudge J."/>
            <person name="Bharti A.K."/>
            <person name="Murray J.D."/>
            <person name="Naoumkina M.A."/>
            <person name="Rosen B."/>
            <person name="Silverstein K.A."/>
            <person name="Tang H."/>
            <person name="Rombauts S."/>
            <person name="Zhao P.X."/>
            <person name="Zhou P."/>
            <person name="Barbe V."/>
            <person name="Bardou P."/>
            <person name="Bechner M."/>
            <person name="Bellec A."/>
            <person name="Berger A."/>
            <person name="Berges H."/>
            <person name="Bidwell S."/>
            <person name="Bisseling T."/>
            <person name="Choisne N."/>
            <person name="Couloux A."/>
            <person name="Denny R."/>
            <person name="Deshpande S."/>
            <person name="Dai X."/>
            <person name="Doyle J.J."/>
            <person name="Dudez A.M."/>
            <person name="Farmer A.D."/>
            <person name="Fouteau S."/>
            <person name="Franken C."/>
            <person name="Gibelin C."/>
            <person name="Gish J."/>
            <person name="Goldstein S."/>
            <person name="Gonzalez A.J."/>
            <person name="Green P.J."/>
            <person name="Hallab A."/>
            <person name="Hartog M."/>
            <person name="Hua A."/>
            <person name="Humphray S.J."/>
            <person name="Jeong D.H."/>
            <person name="Jing Y."/>
            <person name="Jocker A."/>
            <person name="Kenton S.M."/>
            <person name="Kim D.J."/>
            <person name="Klee K."/>
            <person name="Lai H."/>
            <person name="Lang C."/>
            <person name="Lin S."/>
            <person name="Macmil S.L."/>
            <person name="Magdelenat G."/>
            <person name="Matthews L."/>
            <person name="McCorrison J."/>
            <person name="Monaghan E.L."/>
            <person name="Mun J.H."/>
            <person name="Najar F.Z."/>
            <person name="Nicholson C."/>
            <person name="Noirot C."/>
            <person name="O'Bleness M."/>
            <person name="Paule C.R."/>
            <person name="Poulain J."/>
            <person name="Prion F."/>
            <person name="Qin B."/>
            <person name="Qu C."/>
            <person name="Retzel E.F."/>
            <person name="Riddle C."/>
            <person name="Sallet E."/>
            <person name="Samain S."/>
            <person name="Samson N."/>
            <person name="Sanders I."/>
            <person name="Saurat O."/>
            <person name="Scarpelli C."/>
            <person name="Schiex T."/>
            <person name="Segurens B."/>
            <person name="Severin A.J."/>
            <person name="Sherrier D.J."/>
            <person name="Shi R."/>
            <person name="Sims S."/>
            <person name="Singer S.R."/>
            <person name="Sinharoy S."/>
            <person name="Sterck L."/>
            <person name="Viollet A."/>
            <person name="Wang B.B."/>
            <person name="Wang K."/>
            <person name="Wang M."/>
            <person name="Wang X."/>
            <person name="Warfsmann J."/>
            <person name="Weissenbach J."/>
            <person name="White D.D."/>
            <person name="White J.D."/>
            <person name="Wiley G.B."/>
            <person name="Wincker P."/>
            <person name="Xing Y."/>
            <person name="Yang L."/>
            <person name="Yao Z."/>
            <person name="Ying F."/>
            <person name="Zhai J."/>
            <person name="Zhou L."/>
            <person name="Zuber A."/>
            <person name="Denarie J."/>
            <person name="Dixon R.A."/>
            <person name="May G.D."/>
            <person name="Schwartz D.C."/>
            <person name="Rogers J."/>
            <person name="Quetier F."/>
            <person name="Town C.D."/>
            <person name="Roe B.A."/>
        </authorList>
    </citation>
    <scope>NUCLEOTIDE SEQUENCE [LARGE SCALE GENOMIC DNA]</scope>
    <source>
        <strain evidence="4">A17</strain>
        <strain evidence="5 6">cv. Jemalong A17</strain>
    </source>
</reference>
<dbReference type="Gene3D" id="2.30.39.10">
    <property type="entry name" value="Alpha-1-antitrypsin, domain 1"/>
    <property type="match status" value="1"/>
</dbReference>
<evidence type="ECO:0000313" key="5">
    <source>
        <dbReference type="EnsemblPlants" id="KEH33051"/>
    </source>
</evidence>
<organism evidence="4 6">
    <name type="scientific">Medicago truncatula</name>
    <name type="common">Barrel medic</name>
    <name type="synonym">Medicago tribuloides</name>
    <dbReference type="NCBI Taxonomy" id="3880"/>
    <lineage>
        <taxon>Eukaryota</taxon>
        <taxon>Viridiplantae</taxon>
        <taxon>Streptophyta</taxon>
        <taxon>Embryophyta</taxon>
        <taxon>Tracheophyta</taxon>
        <taxon>Spermatophyta</taxon>
        <taxon>Magnoliopsida</taxon>
        <taxon>eudicotyledons</taxon>
        <taxon>Gunneridae</taxon>
        <taxon>Pentapetalae</taxon>
        <taxon>rosids</taxon>
        <taxon>fabids</taxon>
        <taxon>Fabales</taxon>
        <taxon>Fabaceae</taxon>
        <taxon>Papilionoideae</taxon>
        <taxon>50 kb inversion clade</taxon>
        <taxon>NPAAA clade</taxon>
        <taxon>Hologalegina</taxon>
        <taxon>IRL clade</taxon>
        <taxon>Trifolieae</taxon>
        <taxon>Medicago</taxon>
    </lineage>
</organism>
<reference evidence="4 6" key="2">
    <citation type="journal article" date="2014" name="BMC Genomics">
        <title>An improved genome release (version Mt4.0) for the model legume Medicago truncatula.</title>
        <authorList>
            <person name="Tang H."/>
            <person name="Krishnakumar V."/>
            <person name="Bidwell S."/>
            <person name="Rosen B."/>
            <person name="Chan A."/>
            <person name="Zhou S."/>
            <person name="Gentzbittel L."/>
            <person name="Childs K.L."/>
            <person name="Yandell M."/>
            <person name="Gundlach H."/>
            <person name="Mayer K.F."/>
            <person name="Schwartz D.C."/>
            <person name="Town C.D."/>
        </authorList>
    </citation>
    <scope>GENOME REANNOTATION</scope>
    <source>
        <strain evidence="4">A17</strain>
        <strain evidence="5 6">cv. Jemalong A17</strain>
    </source>
</reference>
<protein>
    <submittedName>
        <fullName evidence="4">Serpin-like protein</fullName>
    </submittedName>
</protein>
<name>A0A072UUK3_MEDTR</name>
<dbReference type="Pfam" id="PF00079">
    <property type="entry name" value="Serpin"/>
    <property type="match status" value="1"/>
</dbReference>
<evidence type="ECO:0000313" key="6">
    <source>
        <dbReference type="Proteomes" id="UP000002051"/>
    </source>
</evidence>
<dbReference type="PANTHER" id="PTHR11461:SF211">
    <property type="entry name" value="GH10112P-RELATED"/>
    <property type="match status" value="1"/>
</dbReference>
<keyword evidence="6" id="KW-1185">Reference proteome</keyword>
<feature type="domain" description="Serpin" evidence="3">
    <location>
        <begin position="1"/>
        <end position="252"/>
    </location>
</feature>
<dbReference type="SUPFAM" id="SSF56574">
    <property type="entry name" value="Serpins"/>
    <property type="match status" value="1"/>
</dbReference>
<dbReference type="Gene3D" id="3.30.497.10">
    <property type="entry name" value="Antithrombin, subunit I, domain 2"/>
    <property type="match status" value="1"/>
</dbReference>
<dbReference type="GO" id="GO:0004867">
    <property type="term" value="F:serine-type endopeptidase inhibitor activity"/>
    <property type="evidence" value="ECO:0007669"/>
    <property type="project" value="InterPro"/>
</dbReference>
<dbReference type="SMART" id="SM00093">
    <property type="entry name" value="SERPIN"/>
    <property type="match status" value="1"/>
</dbReference>
<gene>
    <name evidence="4" type="ordered locus">MTR_3g018747</name>
</gene>
<accession>A0A072UUK3</accession>
<evidence type="ECO:0000256" key="2">
    <source>
        <dbReference type="RuleBase" id="RU000411"/>
    </source>
</evidence>
<dbReference type="InterPro" id="IPR042178">
    <property type="entry name" value="Serpin_sf_1"/>
</dbReference>
<dbReference type="EnsemblPlants" id="KEH33051">
    <property type="protein sequence ID" value="KEH33051"/>
    <property type="gene ID" value="MTR_3g018747"/>
</dbReference>
<comment type="similarity">
    <text evidence="1 2">Belongs to the serpin family.</text>
</comment>
<evidence type="ECO:0000256" key="1">
    <source>
        <dbReference type="ARBA" id="ARBA00009500"/>
    </source>
</evidence>
<dbReference type="PANTHER" id="PTHR11461">
    <property type="entry name" value="SERINE PROTEASE INHIBITOR, SERPIN"/>
    <property type="match status" value="1"/>
</dbReference>